<dbReference type="InterPro" id="IPR053165">
    <property type="entry name" value="HSI-I_assembly_Hcp1"/>
</dbReference>
<proteinExistence type="predicted"/>
<evidence type="ECO:0000313" key="1">
    <source>
        <dbReference type="EMBL" id="MCR2746298.1"/>
    </source>
</evidence>
<dbReference type="SUPFAM" id="SSF141452">
    <property type="entry name" value="Hcp1-like"/>
    <property type="match status" value="1"/>
</dbReference>
<name>A0ABT1XI86_9BURK</name>
<dbReference type="InterPro" id="IPR008514">
    <property type="entry name" value="T6SS_Hcp"/>
</dbReference>
<gene>
    <name evidence="1" type="ORF">NSP04_06525</name>
</gene>
<dbReference type="Pfam" id="PF05638">
    <property type="entry name" value="T6SS_HCP"/>
    <property type="match status" value="1"/>
</dbReference>
<keyword evidence="2" id="KW-1185">Reference proteome</keyword>
<dbReference type="EMBL" id="JANKHG010000016">
    <property type="protein sequence ID" value="MCR2746298.1"/>
    <property type="molecule type" value="Genomic_DNA"/>
</dbReference>
<dbReference type="InterPro" id="IPR036624">
    <property type="entry name" value="Hcp1-lik_sf"/>
</dbReference>
<dbReference type="PANTHER" id="PTHR36152">
    <property type="entry name" value="CYTOPLASMIC PROTEIN-RELATED"/>
    <property type="match status" value="1"/>
</dbReference>
<sequence length="160" mass="17533">MKTDFFLLIPGIKGESADHKYANSIDIDSIGWDLKNSGTTHYARGGGSGKVEVDSISLTKLVDRSTPNLIKACCTGRHFDKASVIVRKAGEKPLEYLRFELESVFINRVSQGGKSSNDQVKETVYLSFSSFRTIYTPQSETGGMLAKVEGGFRIAENIST</sequence>
<reference evidence="1" key="1">
    <citation type="submission" date="2022-07" db="EMBL/GenBank/DDBJ databases">
        <authorList>
            <person name="Xamxidin M."/>
        </authorList>
    </citation>
    <scope>NUCLEOTIDE SEQUENCE</scope>
    <source>
        <strain evidence="1">YS8-69</strain>
    </source>
</reference>
<dbReference type="PANTHER" id="PTHR36152:SF5">
    <property type="entry name" value="PROTEIN HCP1"/>
    <property type="match status" value="1"/>
</dbReference>
<protein>
    <submittedName>
        <fullName evidence="1">Type VI secretion system tube protein Hcp</fullName>
    </submittedName>
</protein>
<dbReference type="Proteomes" id="UP001165267">
    <property type="component" value="Unassembled WGS sequence"/>
</dbReference>
<evidence type="ECO:0000313" key="2">
    <source>
        <dbReference type="Proteomes" id="UP001165267"/>
    </source>
</evidence>
<organism evidence="1 2">
    <name type="scientific">Limnobacter parvus</name>
    <dbReference type="NCBI Taxonomy" id="2939690"/>
    <lineage>
        <taxon>Bacteria</taxon>
        <taxon>Pseudomonadati</taxon>
        <taxon>Pseudomonadota</taxon>
        <taxon>Betaproteobacteria</taxon>
        <taxon>Burkholderiales</taxon>
        <taxon>Burkholderiaceae</taxon>
        <taxon>Limnobacter</taxon>
    </lineage>
</organism>
<dbReference type="RefSeq" id="WP_257511537.1">
    <property type="nucleotide sequence ID" value="NZ_JANKHG010000016.1"/>
</dbReference>
<accession>A0ABT1XI86</accession>
<comment type="caution">
    <text evidence="1">The sequence shown here is derived from an EMBL/GenBank/DDBJ whole genome shotgun (WGS) entry which is preliminary data.</text>
</comment>
<dbReference type="Gene3D" id="2.30.110.20">
    <property type="entry name" value="Hcp1-like"/>
    <property type="match status" value="1"/>
</dbReference>